<dbReference type="EMBL" id="CAJOBP010045073">
    <property type="protein sequence ID" value="CAF4784157.1"/>
    <property type="molecule type" value="Genomic_DNA"/>
</dbReference>
<proteinExistence type="predicted"/>
<keyword evidence="2" id="KW-1185">Reference proteome</keyword>
<gene>
    <name evidence="1" type="ORF">UJA718_LOCUS40520</name>
</gene>
<comment type="caution">
    <text evidence="1">The sequence shown here is derived from an EMBL/GenBank/DDBJ whole genome shotgun (WGS) entry which is preliminary data.</text>
</comment>
<organism evidence="1 2">
    <name type="scientific">Rotaria socialis</name>
    <dbReference type="NCBI Taxonomy" id="392032"/>
    <lineage>
        <taxon>Eukaryota</taxon>
        <taxon>Metazoa</taxon>
        <taxon>Spiralia</taxon>
        <taxon>Gnathifera</taxon>
        <taxon>Rotifera</taxon>
        <taxon>Eurotatoria</taxon>
        <taxon>Bdelloidea</taxon>
        <taxon>Philodinida</taxon>
        <taxon>Philodinidae</taxon>
        <taxon>Rotaria</taxon>
    </lineage>
</organism>
<name>A0A821NDQ3_9BILA</name>
<evidence type="ECO:0000313" key="2">
    <source>
        <dbReference type="Proteomes" id="UP000663873"/>
    </source>
</evidence>
<feature type="non-terminal residue" evidence="1">
    <location>
        <position position="27"/>
    </location>
</feature>
<reference evidence="1" key="1">
    <citation type="submission" date="2021-02" db="EMBL/GenBank/DDBJ databases">
        <authorList>
            <person name="Nowell W R."/>
        </authorList>
    </citation>
    <scope>NUCLEOTIDE SEQUENCE</scope>
</reference>
<dbReference type="Proteomes" id="UP000663873">
    <property type="component" value="Unassembled WGS sequence"/>
</dbReference>
<protein>
    <submittedName>
        <fullName evidence="1">Uncharacterized protein</fullName>
    </submittedName>
</protein>
<accession>A0A821NDQ3</accession>
<dbReference type="AlphaFoldDB" id="A0A821NDQ3"/>
<sequence length="27" mass="3170">MVSEQISFRAKLKSNKRRSFSNDDILV</sequence>
<evidence type="ECO:0000313" key="1">
    <source>
        <dbReference type="EMBL" id="CAF4784157.1"/>
    </source>
</evidence>